<feature type="short sequence motif" description="'HIGH' region" evidence="11">
    <location>
        <begin position="130"/>
        <end position="140"/>
    </location>
</feature>
<dbReference type="GO" id="GO:0006420">
    <property type="term" value="P:arginyl-tRNA aminoacylation"/>
    <property type="evidence" value="ECO:0007669"/>
    <property type="project" value="UniProtKB-UniRule"/>
</dbReference>
<evidence type="ECO:0000256" key="10">
    <source>
        <dbReference type="ARBA" id="ARBA00049339"/>
    </source>
</evidence>
<evidence type="ECO:0000256" key="11">
    <source>
        <dbReference type="HAMAP-Rule" id="MF_00123"/>
    </source>
</evidence>
<dbReference type="FunFam" id="3.40.50.620:FF:000062">
    <property type="entry name" value="Arginine--tRNA ligase"/>
    <property type="match status" value="1"/>
</dbReference>
<dbReference type="SMART" id="SM01016">
    <property type="entry name" value="Arg_tRNA_synt_N"/>
    <property type="match status" value="1"/>
</dbReference>
<comment type="caution">
    <text evidence="13">The sequence shown here is derived from an EMBL/GenBank/DDBJ whole genome shotgun (WGS) entry which is preliminary data.</text>
</comment>
<gene>
    <name evidence="11" type="primary">argS</name>
    <name evidence="13" type="ORF">GMA92_03595</name>
</gene>
<protein>
    <recommendedName>
        <fullName evidence="11">Arginine--tRNA ligase</fullName>
        <ecNumber evidence="11">6.1.1.19</ecNumber>
    </recommendedName>
    <alternativeName>
        <fullName evidence="11">Arginyl-tRNA synthetase</fullName>
        <shortName evidence="11">ArgRS</shortName>
    </alternativeName>
</protein>
<dbReference type="PRINTS" id="PR01038">
    <property type="entry name" value="TRNASYNTHARG"/>
</dbReference>
<dbReference type="RefSeq" id="WP_006783995.1">
    <property type="nucleotide sequence ID" value="NZ_CAUWFM010000035.1"/>
</dbReference>
<dbReference type="Gene3D" id="3.30.1360.70">
    <property type="entry name" value="Arginyl tRNA synthetase N-terminal domain"/>
    <property type="match status" value="1"/>
</dbReference>
<evidence type="ECO:0000256" key="6">
    <source>
        <dbReference type="ARBA" id="ARBA00022741"/>
    </source>
</evidence>
<dbReference type="PROSITE" id="PS00178">
    <property type="entry name" value="AA_TRNA_LIGASE_I"/>
    <property type="match status" value="1"/>
</dbReference>
<dbReference type="Pfam" id="PF03485">
    <property type="entry name" value="Arg_tRNA_synt_N"/>
    <property type="match status" value="1"/>
</dbReference>
<comment type="subcellular location">
    <subcellularLocation>
        <location evidence="1 11">Cytoplasm</location>
    </subcellularLocation>
</comment>
<evidence type="ECO:0000313" key="13">
    <source>
        <dbReference type="EMBL" id="MTK20521.1"/>
    </source>
</evidence>
<evidence type="ECO:0000256" key="3">
    <source>
        <dbReference type="ARBA" id="ARBA00011245"/>
    </source>
</evidence>
<evidence type="ECO:0000256" key="8">
    <source>
        <dbReference type="ARBA" id="ARBA00022917"/>
    </source>
</evidence>
<dbReference type="SMART" id="SM00836">
    <property type="entry name" value="DALR_1"/>
    <property type="match status" value="1"/>
</dbReference>
<dbReference type="FunFam" id="1.10.730.10:FF:000008">
    <property type="entry name" value="Arginine--tRNA ligase"/>
    <property type="match status" value="1"/>
</dbReference>
<evidence type="ECO:0000256" key="12">
    <source>
        <dbReference type="RuleBase" id="RU363038"/>
    </source>
</evidence>
<dbReference type="Proteomes" id="UP000487649">
    <property type="component" value="Unassembled WGS sequence"/>
</dbReference>
<evidence type="ECO:0000256" key="2">
    <source>
        <dbReference type="ARBA" id="ARBA00005594"/>
    </source>
</evidence>
<accession>A0A173RVL2</accession>
<dbReference type="EC" id="6.1.1.19" evidence="11"/>
<evidence type="ECO:0000256" key="7">
    <source>
        <dbReference type="ARBA" id="ARBA00022840"/>
    </source>
</evidence>
<dbReference type="FunFam" id="3.30.1360.70:FF:000003">
    <property type="entry name" value="Arginine--tRNA ligase"/>
    <property type="match status" value="1"/>
</dbReference>
<organism evidence="13 14">
    <name type="scientific">Turicibacter sanguinis</name>
    <dbReference type="NCBI Taxonomy" id="154288"/>
    <lineage>
        <taxon>Bacteria</taxon>
        <taxon>Bacillati</taxon>
        <taxon>Bacillota</taxon>
        <taxon>Erysipelotrichia</taxon>
        <taxon>Erysipelotrichales</taxon>
        <taxon>Turicibacteraceae</taxon>
        <taxon>Turicibacter</taxon>
    </lineage>
</organism>
<dbReference type="GO" id="GO:0005737">
    <property type="term" value="C:cytoplasm"/>
    <property type="evidence" value="ECO:0007669"/>
    <property type="project" value="UniProtKB-SubCell"/>
</dbReference>
<dbReference type="InterPro" id="IPR035684">
    <property type="entry name" value="ArgRS_core"/>
</dbReference>
<dbReference type="InterPro" id="IPR008909">
    <property type="entry name" value="DALR_anticod-bd"/>
</dbReference>
<proteinExistence type="inferred from homology"/>
<keyword evidence="6 11" id="KW-0547">Nucleotide-binding</keyword>
<evidence type="ECO:0000256" key="1">
    <source>
        <dbReference type="ARBA" id="ARBA00004496"/>
    </source>
</evidence>
<dbReference type="Gene3D" id="1.10.730.10">
    <property type="entry name" value="Isoleucyl-tRNA Synthetase, Domain 1"/>
    <property type="match status" value="1"/>
</dbReference>
<dbReference type="Pfam" id="PF05746">
    <property type="entry name" value="DALR_1"/>
    <property type="match status" value="1"/>
</dbReference>
<keyword evidence="8 11" id="KW-0648">Protein biosynthesis</keyword>
<dbReference type="SUPFAM" id="SSF47323">
    <property type="entry name" value="Anticodon-binding domain of a subclass of class I aminoacyl-tRNA synthetases"/>
    <property type="match status" value="1"/>
</dbReference>
<dbReference type="HAMAP" id="MF_00123">
    <property type="entry name" value="Arg_tRNA_synth"/>
    <property type="match status" value="1"/>
</dbReference>
<dbReference type="GeneID" id="60058267"/>
<comment type="subunit">
    <text evidence="3 11">Monomer.</text>
</comment>
<dbReference type="InterPro" id="IPR005148">
    <property type="entry name" value="Arg-tRNA-synth_N"/>
</dbReference>
<keyword evidence="5 11" id="KW-0436">Ligase</keyword>
<reference evidence="13 14" key="1">
    <citation type="journal article" date="2019" name="Nat. Med.">
        <title>A library of human gut bacterial isolates paired with longitudinal multiomics data enables mechanistic microbiome research.</title>
        <authorList>
            <person name="Poyet M."/>
            <person name="Groussin M."/>
            <person name="Gibbons S.M."/>
            <person name="Avila-Pacheco J."/>
            <person name="Jiang X."/>
            <person name="Kearney S.M."/>
            <person name="Perrotta A.R."/>
            <person name="Berdy B."/>
            <person name="Zhao S."/>
            <person name="Lieberman T.D."/>
            <person name="Swanson P.K."/>
            <person name="Smith M."/>
            <person name="Roesemann S."/>
            <person name="Alexander J.E."/>
            <person name="Rich S.A."/>
            <person name="Livny J."/>
            <person name="Vlamakis H."/>
            <person name="Clish C."/>
            <person name="Bullock K."/>
            <person name="Deik A."/>
            <person name="Scott J."/>
            <person name="Pierce K.A."/>
            <person name="Xavier R.J."/>
            <person name="Alm E.J."/>
        </authorList>
    </citation>
    <scope>NUCLEOTIDE SEQUENCE [LARGE SCALE GENOMIC DNA]</scope>
    <source>
        <strain evidence="13 14">BIOML-A198</strain>
    </source>
</reference>
<dbReference type="PANTHER" id="PTHR11956:SF5">
    <property type="entry name" value="ARGININE--TRNA LIGASE, CYTOPLASMIC"/>
    <property type="match status" value="1"/>
</dbReference>
<evidence type="ECO:0000256" key="9">
    <source>
        <dbReference type="ARBA" id="ARBA00023146"/>
    </source>
</evidence>
<dbReference type="GO" id="GO:0005524">
    <property type="term" value="F:ATP binding"/>
    <property type="evidence" value="ECO:0007669"/>
    <property type="project" value="UniProtKB-UniRule"/>
</dbReference>
<keyword evidence="4 11" id="KW-0963">Cytoplasm</keyword>
<dbReference type="GO" id="GO:0004814">
    <property type="term" value="F:arginine-tRNA ligase activity"/>
    <property type="evidence" value="ECO:0007669"/>
    <property type="project" value="UniProtKB-UniRule"/>
</dbReference>
<dbReference type="EMBL" id="WMQE01000005">
    <property type="protein sequence ID" value="MTK20521.1"/>
    <property type="molecule type" value="Genomic_DNA"/>
</dbReference>
<dbReference type="InterPro" id="IPR009080">
    <property type="entry name" value="tRNAsynth_Ia_anticodon-bd"/>
</dbReference>
<dbReference type="SUPFAM" id="SSF55190">
    <property type="entry name" value="Arginyl-tRNA synthetase (ArgRS), N-terminal 'additional' domain"/>
    <property type="match status" value="1"/>
</dbReference>
<keyword evidence="7 11" id="KW-0067">ATP-binding</keyword>
<dbReference type="OrthoDB" id="9805987at2"/>
<dbReference type="Pfam" id="PF00750">
    <property type="entry name" value="tRNA-synt_1d"/>
    <property type="match status" value="1"/>
</dbReference>
<evidence type="ECO:0000256" key="5">
    <source>
        <dbReference type="ARBA" id="ARBA00022598"/>
    </source>
</evidence>
<comment type="similarity">
    <text evidence="2 11 12">Belongs to the class-I aminoacyl-tRNA synthetase family.</text>
</comment>
<dbReference type="PANTHER" id="PTHR11956">
    <property type="entry name" value="ARGINYL-TRNA SYNTHETASE"/>
    <property type="match status" value="1"/>
</dbReference>
<dbReference type="CDD" id="cd00671">
    <property type="entry name" value="ArgRS_core"/>
    <property type="match status" value="1"/>
</dbReference>
<dbReference type="AlphaFoldDB" id="A0A173RVL2"/>
<comment type="catalytic activity">
    <reaction evidence="10 11">
        <text>tRNA(Arg) + L-arginine + ATP = L-arginyl-tRNA(Arg) + AMP + diphosphate</text>
        <dbReference type="Rhea" id="RHEA:20301"/>
        <dbReference type="Rhea" id="RHEA-COMP:9658"/>
        <dbReference type="Rhea" id="RHEA-COMP:9673"/>
        <dbReference type="ChEBI" id="CHEBI:30616"/>
        <dbReference type="ChEBI" id="CHEBI:32682"/>
        <dbReference type="ChEBI" id="CHEBI:33019"/>
        <dbReference type="ChEBI" id="CHEBI:78442"/>
        <dbReference type="ChEBI" id="CHEBI:78513"/>
        <dbReference type="ChEBI" id="CHEBI:456215"/>
        <dbReference type="EC" id="6.1.1.19"/>
    </reaction>
</comment>
<evidence type="ECO:0000256" key="4">
    <source>
        <dbReference type="ARBA" id="ARBA00022490"/>
    </source>
</evidence>
<dbReference type="Gene3D" id="3.40.50.620">
    <property type="entry name" value="HUPs"/>
    <property type="match status" value="1"/>
</dbReference>
<dbReference type="InterPro" id="IPR001278">
    <property type="entry name" value="Arg-tRNA-ligase"/>
</dbReference>
<dbReference type="InterPro" id="IPR001412">
    <property type="entry name" value="aa-tRNA-synth_I_CS"/>
</dbReference>
<dbReference type="SUPFAM" id="SSF52374">
    <property type="entry name" value="Nucleotidylyl transferase"/>
    <property type="match status" value="1"/>
</dbReference>
<dbReference type="NCBIfam" id="TIGR00456">
    <property type="entry name" value="argS"/>
    <property type="match status" value="1"/>
</dbReference>
<evidence type="ECO:0000313" key="14">
    <source>
        <dbReference type="Proteomes" id="UP000487649"/>
    </source>
</evidence>
<sequence>MIQTLKENLKAEIKQAVLTCGYITESDDLNVILENSKDVSHGDYSTNIAMQLTKIAKKNPRMIAEEILNNFNAESANVEKIEIAGPGFINFFMKKSAFTQSIKNIIELGHEFGTSKSGNGLKYNVEYVSANPTGDLHLGHARGAALGDSLCRILTKAGYDVTREYYVNDAGNQIHNLVISAYARYLQALGLEAEMPEDGYHGPDIIALGQSMVEQYGDKLVNKLDENYKLIREMSLEYELNKIRKDLDMFGVEFDMYTSEQELYDNNLVQESIKLLEEKGFIYEEDGAVWFRSTDFGDDKDRVLKKSDGSYTYLTPDIANHIEKLKRGNDKLVDIWGADHHGYIARVKASMQALGYEADKLEVDIIQMVRLIKDGEEFKMSKRTGKAVTIRELVDEVGVDAVRYFFVMRSGETQMDFDLDLATKKSNENPVYYAQYAHARTCSILRQAEEKGFNVELKDQYNHITHEKEFEVIKLMGDFPIVVGDAANKRRPHLICNYINDLATAFHSLYNAEKVINEENVEKTNEKLALIKALEITIKNALELIGVSAPERM</sequence>
<name>A0A173RVL2_9FIRM</name>
<dbReference type="InterPro" id="IPR036695">
    <property type="entry name" value="Arg-tRNA-synth_N_sf"/>
</dbReference>
<keyword evidence="9 11" id="KW-0030">Aminoacyl-tRNA synthetase</keyword>
<dbReference type="InterPro" id="IPR014729">
    <property type="entry name" value="Rossmann-like_a/b/a_fold"/>
</dbReference>